<evidence type="ECO:0000313" key="1">
    <source>
        <dbReference type="EMBL" id="MDR6288457.1"/>
    </source>
</evidence>
<name>A0ABU1JIL4_9PROT</name>
<organism evidence="1 2">
    <name type="scientific">Inquilinus ginsengisoli</name>
    <dbReference type="NCBI Taxonomy" id="363840"/>
    <lineage>
        <taxon>Bacteria</taxon>
        <taxon>Pseudomonadati</taxon>
        <taxon>Pseudomonadota</taxon>
        <taxon>Alphaproteobacteria</taxon>
        <taxon>Rhodospirillales</taxon>
        <taxon>Rhodospirillaceae</taxon>
        <taxon>Inquilinus</taxon>
    </lineage>
</organism>
<dbReference type="EMBL" id="JAVDPW010000002">
    <property type="protein sequence ID" value="MDR6288457.1"/>
    <property type="molecule type" value="Genomic_DNA"/>
</dbReference>
<dbReference type="Proteomes" id="UP001262410">
    <property type="component" value="Unassembled WGS sequence"/>
</dbReference>
<gene>
    <name evidence="1" type="ORF">E9232_000964</name>
</gene>
<comment type="caution">
    <text evidence="1">The sequence shown here is derived from an EMBL/GenBank/DDBJ whole genome shotgun (WGS) entry which is preliminary data.</text>
</comment>
<proteinExistence type="predicted"/>
<keyword evidence="2" id="KW-1185">Reference proteome</keyword>
<sequence length="114" mass="12734">MAKPEKGSAPASQKDIQAFTAKLTEWSKDLPAEQRSIAQLLVEMARDLHPETIAISRITADLRTSARAIISALNLPAGGPQGWVRIDPVWERKDKIEFGEDIEILQRLFVSVKR</sequence>
<protein>
    <submittedName>
        <fullName evidence="1">Uncharacterized protein</fullName>
    </submittedName>
</protein>
<evidence type="ECO:0000313" key="2">
    <source>
        <dbReference type="Proteomes" id="UP001262410"/>
    </source>
</evidence>
<reference evidence="1 2" key="1">
    <citation type="submission" date="2023-07" db="EMBL/GenBank/DDBJ databases">
        <title>Sorghum-associated microbial communities from plants grown in Nebraska, USA.</title>
        <authorList>
            <person name="Schachtman D."/>
        </authorList>
    </citation>
    <scope>NUCLEOTIDE SEQUENCE [LARGE SCALE GENOMIC DNA]</scope>
    <source>
        <strain evidence="1 2">584</strain>
    </source>
</reference>
<accession>A0ABU1JIL4</accession>
<dbReference type="RefSeq" id="WP_309792457.1">
    <property type="nucleotide sequence ID" value="NZ_JAVDPW010000002.1"/>
</dbReference>